<dbReference type="Proteomes" id="UP000298416">
    <property type="component" value="Unassembled WGS sequence"/>
</dbReference>
<sequence length="766" mass="85528">MAPPVADREPDRPPPQRHEEVSQEVFSPEFCDNLFGVQPLIANGRGPKQLIGNGCMSMDSGNNESDMDSIFVDIKLANDSLIDQLGSEALNITYGVITADDIEDDECLTKADFCTDSLSQLRISPPAVGNTNVLQNIVIDVAADSGVAHEKILSVLESVDDIVPSDTRGPSYGVVRPINLTQPVKDPQYGERLTLSYVNAMKSWPNQPYLFCFGGLHLFILVQALIYDARLIPPRDDALLLGGNPIMLRNCVAEPGDDFIKVPNAIRQRCDPSYYTIYMRETSEYRSHEDAHGKSYVWCVPCFNKVRTSSGVLGNYSMDLKFVTARIGILFKFQLFKVQDLHSLGLIEFGEVSVHSDALCYNKYELLLNIGLLYLGRLLHSQLNNETKSWYVTWLAPSNECDIYETWRHCGSCNTQALEMCSYLSNSGDGFQKKGDDTCVHGNGARTIRVPGDNNSNCGNAGGPLPFTEMGEFCHEQVHHTSNLNGLWPSAVTYELLIDVFWDSSGTQTSRLFRVLPPLPLSCLQLPYSVVYFLILSQRKIMLFRDRVAAAMIELHMVDGDIPLTTLIKDRQMLCRAVLVRDFHNVKVRKYGKVIQVGDGVIELRHAFSTACRACDPCPNEDWEGVQTVFLLAAGKFQVGDNVILILRPYDPHHLEHLVAAMFDRCFYGPLAIVGCIGEVVIWSQLLRKHFPNLRLVDKAIFMGGGVDRDSTSCMIQPPSPSPTSSLPDEAEEDVPRKEVEKKSGRKERPKREASKSVRYGDYVSH</sequence>
<dbReference type="GO" id="GO:0048544">
    <property type="term" value="P:recognition of pollen"/>
    <property type="evidence" value="ECO:0007669"/>
    <property type="project" value="InterPro"/>
</dbReference>
<comment type="caution">
    <text evidence="5">The sequence shown here is derived from an EMBL/GenBank/DDBJ whole genome shotgun (WGS) entry which is preliminary data.</text>
</comment>
<keyword evidence="1" id="KW-0732">Signal</keyword>
<name>A0A8X8Z2H0_SALSN</name>
<dbReference type="AlphaFoldDB" id="A0A8X8Z2H0"/>
<dbReference type="Pfam" id="PF00954">
    <property type="entry name" value="S_locus_glycop"/>
    <property type="match status" value="1"/>
</dbReference>
<dbReference type="EMBL" id="PNBA02000020">
    <property type="protein sequence ID" value="KAG6388592.1"/>
    <property type="molecule type" value="Genomic_DNA"/>
</dbReference>
<keyword evidence="6" id="KW-1185">Reference proteome</keyword>
<feature type="compositionally biased region" description="Basic and acidic residues" evidence="3">
    <location>
        <begin position="1"/>
        <end position="21"/>
    </location>
</feature>
<evidence type="ECO:0000259" key="4">
    <source>
        <dbReference type="Pfam" id="PF00954"/>
    </source>
</evidence>
<evidence type="ECO:0000256" key="3">
    <source>
        <dbReference type="SAM" id="MobiDB-lite"/>
    </source>
</evidence>
<organism evidence="5">
    <name type="scientific">Salvia splendens</name>
    <name type="common">Scarlet sage</name>
    <dbReference type="NCBI Taxonomy" id="180675"/>
    <lineage>
        <taxon>Eukaryota</taxon>
        <taxon>Viridiplantae</taxon>
        <taxon>Streptophyta</taxon>
        <taxon>Embryophyta</taxon>
        <taxon>Tracheophyta</taxon>
        <taxon>Spermatophyta</taxon>
        <taxon>Magnoliopsida</taxon>
        <taxon>eudicotyledons</taxon>
        <taxon>Gunneridae</taxon>
        <taxon>Pentapetalae</taxon>
        <taxon>asterids</taxon>
        <taxon>lamiids</taxon>
        <taxon>Lamiales</taxon>
        <taxon>Lamiaceae</taxon>
        <taxon>Nepetoideae</taxon>
        <taxon>Mentheae</taxon>
        <taxon>Salviinae</taxon>
        <taxon>Salvia</taxon>
        <taxon>Salvia subgen. Calosphace</taxon>
        <taxon>core Calosphace</taxon>
    </lineage>
</organism>
<evidence type="ECO:0000256" key="1">
    <source>
        <dbReference type="ARBA" id="ARBA00022729"/>
    </source>
</evidence>
<proteinExistence type="predicted"/>
<feature type="compositionally biased region" description="Basic and acidic residues" evidence="3">
    <location>
        <begin position="734"/>
        <end position="743"/>
    </location>
</feature>
<evidence type="ECO:0000313" key="5">
    <source>
        <dbReference type="EMBL" id="KAG6388592.1"/>
    </source>
</evidence>
<feature type="region of interest" description="Disordered" evidence="3">
    <location>
        <begin position="711"/>
        <end position="766"/>
    </location>
</feature>
<reference evidence="5" key="1">
    <citation type="submission" date="2018-01" db="EMBL/GenBank/DDBJ databases">
        <authorList>
            <person name="Mao J.F."/>
        </authorList>
    </citation>
    <scope>NUCLEOTIDE SEQUENCE</scope>
    <source>
        <strain evidence="5">Huo1</strain>
        <tissue evidence="5">Leaf</tissue>
    </source>
</reference>
<evidence type="ECO:0000256" key="2">
    <source>
        <dbReference type="ARBA" id="ARBA00023157"/>
    </source>
</evidence>
<feature type="domain" description="S-locus glycoprotein" evidence="4">
    <location>
        <begin position="352"/>
        <end position="424"/>
    </location>
</feature>
<protein>
    <recommendedName>
        <fullName evidence="4">S-locus glycoprotein domain-containing protein</fullName>
    </recommendedName>
</protein>
<dbReference type="InterPro" id="IPR000858">
    <property type="entry name" value="S_locus_glycoprot_dom"/>
</dbReference>
<feature type="region of interest" description="Disordered" evidence="3">
    <location>
        <begin position="1"/>
        <end position="23"/>
    </location>
</feature>
<evidence type="ECO:0000313" key="6">
    <source>
        <dbReference type="Proteomes" id="UP000298416"/>
    </source>
</evidence>
<gene>
    <name evidence="5" type="ORF">SASPL_150024</name>
</gene>
<reference evidence="5" key="2">
    <citation type="submission" date="2020-08" db="EMBL/GenBank/DDBJ databases">
        <title>Plant Genome Project.</title>
        <authorList>
            <person name="Zhang R.-G."/>
        </authorList>
    </citation>
    <scope>NUCLEOTIDE SEQUENCE</scope>
    <source>
        <strain evidence="5">Huo1</strain>
        <tissue evidence="5">Leaf</tissue>
    </source>
</reference>
<accession>A0A8X8Z2H0</accession>
<keyword evidence="2" id="KW-1015">Disulfide bond</keyword>